<dbReference type="InterPro" id="IPR012340">
    <property type="entry name" value="NA-bd_OB-fold"/>
</dbReference>
<dbReference type="PANTHER" id="PTHR33991:SF1">
    <property type="entry name" value="DNA REPAIR PROTEIN RECO"/>
    <property type="match status" value="1"/>
</dbReference>
<comment type="function">
    <text evidence="1 8">Involved in DNA repair and RecF pathway recombination.</text>
</comment>
<keyword evidence="11" id="KW-1185">Reference proteome</keyword>
<evidence type="ECO:0000256" key="2">
    <source>
        <dbReference type="ARBA" id="ARBA00007452"/>
    </source>
</evidence>
<protein>
    <recommendedName>
        <fullName evidence="3 8">DNA repair protein RecO</fullName>
    </recommendedName>
    <alternativeName>
        <fullName evidence="7 8">Recombination protein O</fullName>
    </alternativeName>
</protein>
<dbReference type="Proteomes" id="UP000193450">
    <property type="component" value="Chromosome"/>
</dbReference>
<dbReference type="RefSeq" id="WP_085759535.1">
    <property type="nucleotide sequence ID" value="NZ_CP019343.1"/>
</dbReference>
<keyword evidence="5 8" id="KW-0233">DNA recombination</keyword>
<dbReference type="SUPFAM" id="SSF50249">
    <property type="entry name" value="Nucleic acid-binding proteins"/>
    <property type="match status" value="1"/>
</dbReference>
<dbReference type="GO" id="GO:0006302">
    <property type="term" value="P:double-strand break repair"/>
    <property type="evidence" value="ECO:0007669"/>
    <property type="project" value="TreeGrafter"/>
</dbReference>
<dbReference type="InterPro" id="IPR003717">
    <property type="entry name" value="RecO"/>
</dbReference>
<dbReference type="HAMAP" id="MF_00201">
    <property type="entry name" value="RecO"/>
    <property type="match status" value="1"/>
</dbReference>
<dbReference type="EMBL" id="CP019343">
    <property type="protein sequence ID" value="ARN75359.1"/>
    <property type="molecule type" value="Genomic_DNA"/>
</dbReference>
<dbReference type="KEGG" id="osg:BST96_15305"/>
<dbReference type="Pfam" id="PF11967">
    <property type="entry name" value="RecO_N"/>
    <property type="match status" value="1"/>
</dbReference>
<evidence type="ECO:0000256" key="6">
    <source>
        <dbReference type="ARBA" id="ARBA00023204"/>
    </source>
</evidence>
<gene>
    <name evidence="8" type="primary">recO</name>
    <name evidence="10" type="ORF">BST96_15305</name>
</gene>
<dbReference type="STRING" id="716816.BST96_15305"/>
<evidence type="ECO:0000256" key="7">
    <source>
        <dbReference type="ARBA" id="ARBA00033409"/>
    </source>
</evidence>
<feature type="domain" description="DNA replication/recombination mediator RecO N-terminal" evidence="9">
    <location>
        <begin position="1"/>
        <end position="77"/>
    </location>
</feature>
<keyword evidence="4 8" id="KW-0227">DNA damage</keyword>
<dbReference type="PANTHER" id="PTHR33991">
    <property type="entry name" value="DNA REPAIR PROTEIN RECO"/>
    <property type="match status" value="1"/>
</dbReference>
<evidence type="ECO:0000256" key="3">
    <source>
        <dbReference type="ARBA" id="ARBA00021310"/>
    </source>
</evidence>
<evidence type="ECO:0000256" key="1">
    <source>
        <dbReference type="ARBA" id="ARBA00003065"/>
    </source>
</evidence>
<evidence type="ECO:0000313" key="11">
    <source>
        <dbReference type="Proteomes" id="UP000193450"/>
    </source>
</evidence>
<dbReference type="Gene3D" id="2.40.50.140">
    <property type="entry name" value="Nucleic acid-binding proteins"/>
    <property type="match status" value="1"/>
</dbReference>
<dbReference type="GO" id="GO:0006310">
    <property type="term" value="P:DNA recombination"/>
    <property type="evidence" value="ECO:0007669"/>
    <property type="project" value="UniProtKB-UniRule"/>
</dbReference>
<dbReference type="NCBIfam" id="TIGR00613">
    <property type="entry name" value="reco"/>
    <property type="match status" value="1"/>
</dbReference>
<dbReference type="GO" id="GO:0043590">
    <property type="term" value="C:bacterial nucleoid"/>
    <property type="evidence" value="ECO:0007669"/>
    <property type="project" value="TreeGrafter"/>
</dbReference>
<evidence type="ECO:0000259" key="9">
    <source>
        <dbReference type="Pfam" id="PF11967"/>
    </source>
</evidence>
<dbReference type="InterPro" id="IPR022572">
    <property type="entry name" value="DNA_rep/recomb_RecO_N"/>
</dbReference>
<evidence type="ECO:0000256" key="4">
    <source>
        <dbReference type="ARBA" id="ARBA00022763"/>
    </source>
</evidence>
<dbReference type="Pfam" id="PF02565">
    <property type="entry name" value="RecO_C"/>
    <property type="match status" value="1"/>
</dbReference>
<comment type="similarity">
    <text evidence="2 8">Belongs to the RecO family.</text>
</comment>
<dbReference type="InterPro" id="IPR037278">
    <property type="entry name" value="ARFGAP/RecO"/>
</dbReference>
<dbReference type="InterPro" id="IPR042242">
    <property type="entry name" value="RecO_C"/>
</dbReference>
<dbReference type="SUPFAM" id="SSF57863">
    <property type="entry name" value="ArfGap/RecO-like zinc finger"/>
    <property type="match status" value="1"/>
</dbReference>
<evidence type="ECO:0000313" key="10">
    <source>
        <dbReference type="EMBL" id="ARN75359.1"/>
    </source>
</evidence>
<keyword evidence="6 8" id="KW-0234">DNA repair</keyword>
<organism evidence="10 11">
    <name type="scientific">Oceanicoccus sagamiensis</name>
    <dbReference type="NCBI Taxonomy" id="716816"/>
    <lineage>
        <taxon>Bacteria</taxon>
        <taxon>Pseudomonadati</taxon>
        <taxon>Pseudomonadota</taxon>
        <taxon>Gammaproteobacteria</taxon>
        <taxon>Cellvibrionales</taxon>
        <taxon>Spongiibacteraceae</taxon>
        <taxon>Oceanicoccus</taxon>
    </lineage>
</organism>
<proteinExistence type="inferred from homology"/>
<dbReference type="OrthoDB" id="9804792at2"/>
<dbReference type="Gene3D" id="1.20.1440.120">
    <property type="entry name" value="Recombination protein O, C-terminal domain"/>
    <property type="match status" value="1"/>
</dbReference>
<dbReference type="AlphaFoldDB" id="A0A1X9NIP3"/>
<name>A0A1X9NIP3_9GAMM</name>
<sequence length="240" mass="26923">MRIESQPAYILHTRNYRDSSLIVDFLTPDYGRVSGVVKGVRSNSKSAKQRRSILQPFVSLLISWSGKSELKTITQFESRGVPIALQGKQLFSGLYVNELLSRLLQADEQHSEIYTLYEWVSKSLLDNATIDVVLRHFELSLLSELGYGFDLSADSESGAALKADQQYRFYPDRGFVLLEPNGPITASVFRGEDILAIASGDFNEPARRAAKLLCRQALQAHLGNKPLRSRELFSPTPKNQ</sequence>
<evidence type="ECO:0000256" key="5">
    <source>
        <dbReference type="ARBA" id="ARBA00023172"/>
    </source>
</evidence>
<evidence type="ECO:0000256" key="8">
    <source>
        <dbReference type="HAMAP-Rule" id="MF_00201"/>
    </source>
</evidence>
<accession>A0A1X9NIP3</accession>
<reference evidence="10 11" key="1">
    <citation type="submission" date="2016-11" db="EMBL/GenBank/DDBJ databases">
        <title>Trade-off between light-utilization and light-protection in marine flavobacteria.</title>
        <authorList>
            <person name="Kumagai Y."/>
        </authorList>
    </citation>
    <scope>NUCLEOTIDE SEQUENCE [LARGE SCALE GENOMIC DNA]</scope>
    <source>
        <strain evidence="10 11">NBRC 107125</strain>
    </source>
</reference>